<evidence type="ECO:0000313" key="5">
    <source>
        <dbReference type="EMBL" id="HFX13309.1"/>
    </source>
</evidence>
<dbReference type="GO" id="GO:0030246">
    <property type="term" value="F:carbohydrate binding"/>
    <property type="evidence" value="ECO:0007669"/>
    <property type="project" value="UniProtKB-ARBA"/>
</dbReference>
<evidence type="ECO:0000259" key="4">
    <source>
        <dbReference type="Pfam" id="PF13407"/>
    </source>
</evidence>
<keyword evidence="3" id="KW-0732">Signal</keyword>
<sequence>MRKLLVILLILVFPFIFSTGFSKDIHVAVIGKSVHPYWAEVELGVKKAAQDLGVKATFFVPQKEDIPAQISQMESFIAMGVSGIAIAPSDPTAIAPTIEKAMAKGIPVITLDTDAPQSKRLIYIGTDNYSAGKIAGLVMSDLLGVRGGKVAIGTGSLTAMNSLERMRGFMDGIANNKRITVVTKPALCDFEDTGRAVTLAEQALLTYPDLRGFFGVYAFNGPAAAKAVKSAGKVGQVIIVCFDTTAEHMQLIKEGVIAATVGQRPYMMGYKSVEVLTKMAQKGVDATLKELPANRIIDTGVDVVAGDKYVKSIKSVQALTVEQYRKKLQELGIPVQGW</sequence>
<dbReference type="Gene3D" id="3.40.50.2300">
    <property type="match status" value="2"/>
</dbReference>
<dbReference type="PANTHER" id="PTHR46847">
    <property type="entry name" value="D-ALLOSE-BINDING PERIPLASMIC PROTEIN-RELATED"/>
    <property type="match status" value="1"/>
</dbReference>
<dbReference type="Pfam" id="PF13407">
    <property type="entry name" value="Peripla_BP_4"/>
    <property type="match status" value="1"/>
</dbReference>
<organism evidence="5">
    <name type="scientific">Dictyoglomus thermophilum</name>
    <dbReference type="NCBI Taxonomy" id="14"/>
    <lineage>
        <taxon>Bacteria</taxon>
        <taxon>Pseudomonadati</taxon>
        <taxon>Dictyoglomota</taxon>
        <taxon>Dictyoglomia</taxon>
        <taxon>Dictyoglomales</taxon>
        <taxon>Dictyoglomaceae</taxon>
        <taxon>Dictyoglomus</taxon>
    </lineage>
</organism>
<comment type="subcellular location">
    <subcellularLocation>
        <location evidence="1">Cell envelope</location>
    </subcellularLocation>
</comment>
<protein>
    <submittedName>
        <fullName evidence="5">Sugar ABC transporter substrate-binding protein</fullName>
    </submittedName>
</protein>
<gene>
    <name evidence="5" type="ORF">ENW00_03995</name>
</gene>
<evidence type="ECO:0000256" key="1">
    <source>
        <dbReference type="ARBA" id="ARBA00004196"/>
    </source>
</evidence>
<dbReference type="GO" id="GO:0030313">
    <property type="term" value="C:cell envelope"/>
    <property type="evidence" value="ECO:0007669"/>
    <property type="project" value="UniProtKB-SubCell"/>
</dbReference>
<dbReference type="SUPFAM" id="SSF53822">
    <property type="entry name" value="Periplasmic binding protein-like I"/>
    <property type="match status" value="1"/>
</dbReference>
<dbReference type="CDD" id="cd06314">
    <property type="entry name" value="PBP1_tmGBP"/>
    <property type="match status" value="1"/>
</dbReference>
<dbReference type="PANTHER" id="PTHR46847:SF1">
    <property type="entry name" value="D-ALLOSE-BINDING PERIPLASMIC PROTEIN-RELATED"/>
    <property type="match status" value="1"/>
</dbReference>
<name>A0A7C3MJT3_DICTH</name>
<proteinExistence type="inferred from homology"/>
<dbReference type="InterPro" id="IPR025997">
    <property type="entry name" value="SBP_2_dom"/>
</dbReference>
<evidence type="ECO:0000256" key="2">
    <source>
        <dbReference type="ARBA" id="ARBA00007639"/>
    </source>
</evidence>
<dbReference type="InterPro" id="IPR028082">
    <property type="entry name" value="Peripla_BP_I"/>
</dbReference>
<comment type="similarity">
    <text evidence="2">Belongs to the bacterial solute-binding protein 2 family.</text>
</comment>
<reference evidence="5" key="1">
    <citation type="journal article" date="2020" name="mSystems">
        <title>Genome- and Community-Level Interaction Insights into Carbon Utilization and Element Cycling Functions of Hydrothermarchaeota in Hydrothermal Sediment.</title>
        <authorList>
            <person name="Zhou Z."/>
            <person name="Liu Y."/>
            <person name="Xu W."/>
            <person name="Pan J."/>
            <person name="Luo Z.H."/>
            <person name="Li M."/>
        </authorList>
    </citation>
    <scope>NUCLEOTIDE SEQUENCE [LARGE SCALE GENOMIC DNA]</scope>
    <source>
        <strain evidence="5">SpSt-81</strain>
    </source>
</reference>
<evidence type="ECO:0000256" key="3">
    <source>
        <dbReference type="ARBA" id="ARBA00022729"/>
    </source>
</evidence>
<feature type="domain" description="Periplasmic binding protein" evidence="4">
    <location>
        <begin position="32"/>
        <end position="281"/>
    </location>
</feature>
<dbReference type="AlphaFoldDB" id="A0A7C3MJT3"/>
<accession>A0A7C3MJT3</accession>
<dbReference type="EMBL" id="DTIN01000014">
    <property type="protein sequence ID" value="HFX13309.1"/>
    <property type="molecule type" value="Genomic_DNA"/>
</dbReference>
<comment type="caution">
    <text evidence="5">The sequence shown here is derived from an EMBL/GenBank/DDBJ whole genome shotgun (WGS) entry which is preliminary data.</text>
</comment>